<evidence type="ECO:0000313" key="14">
    <source>
        <dbReference type="Proteomes" id="UP000623842"/>
    </source>
</evidence>
<dbReference type="SUPFAM" id="SSF54534">
    <property type="entry name" value="FKBP-like"/>
    <property type="match status" value="1"/>
</dbReference>
<dbReference type="GO" id="GO:0003755">
    <property type="term" value="F:peptidyl-prolyl cis-trans isomerase activity"/>
    <property type="evidence" value="ECO:0007669"/>
    <property type="project" value="UniProtKB-UniRule"/>
</dbReference>
<evidence type="ECO:0000256" key="7">
    <source>
        <dbReference type="ARBA" id="ARBA00023235"/>
    </source>
</evidence>
<evidence type="ECO:0000256" key="1">
    <source>
        <dbReference type="ARBA" id="ARBA00000971"/>
    </source>
</evidence>
<name>A0A919BEY8_9GAMM</name>
<keyword evidence="7 9" id="KW-0413">Isomerase</keyword>
<comment type="function">
    <text evidence="8">Also involved in hydrogenase metallocenter assembly, probably by participating in the nickel insertion step. This function in hydrogenase biosynthesis requires chaperone activity and the presence of the metal-binding domain, but not PPIase activity.</text>
</comment>
<sequence>MKIAPNKVVVLHYAVSDSNDNLIDSSYDHQPLSVIHGTGYLIPGLENALTDKEAGEKFDVLVEADQAYGERVDGYVQTVPKALFEGIEDLHVGAQLRATTDDGEQTVIVIDVQDDEITVDGNHPLAGIDLKFDVEILEVRDATEEELAHGHVHGEGGCGSHHHDEDEVH</sequence>
<organism evidence="13 14">
    <name type="scientific">Thalassotalea marina</name>
    <dbReference type="NCBI Taxonomy" id="1673741"/>
    <lineage>
        <taxon>Bacteria</taxon>
        <taxon>Pseudomonadati</taxon>
        <taxon>Pseudomonadota</taxon>
        <taxon>Gammaproteobacteria</taxon>
        <taxon>Alteromonadales</taxon>
        <taxon>Colwelliaceae</taxon>
        <taxon>Thalassotalea</taxon>
    </lineage>
</organism>
<dbReference type="EC" id="5.2.1.8" evidence="10"/>
<feature type="domain" description="PPIase FKBP-type" evidence="12">
    <location>
        <begin position="6"/>
        <end position="80"/>
    </location>
</feature>
<dbReference type="Gene3D" id="3.10.50.40">
    <property type="match status" value="1"/>
</dbReference>
<keyword evidence="6" id="KW-0143">Chaperone</keyword>
<reference evidence="13" key="2">
    <citation type="submission" date="2020-09" db="EMBL/GenBank/DDBJ databases">
        <authorList>
            <person name="Sun Q."/>
            <person name="Kim S."/>
        </authorList>
    </citation>
    <scope>NUCLEOTIDE SEQUENCE</scope>
    <source>
        <strain evidence="13">KCTC 42731</strain>
    </source>
</reference>
<dbReference type="AlphaFoldDB" id="A0A919BEY8"/>
<accession>A0A919BEY8</accession>
<dbReference type="EMBL" id="BNCK01000002">
    <property type="protein sequence ID" value="GHF84457.1"/>
    <property type="molecule type" value="Genomic_DNA"/>
</dbReference>
<evidence type="ECO:0000256" key="8">
    <source>
        <dbReference type="ARBA" id="ARBA00037071"/>
    </source>
</evidence>
<feature type="region of interest" description="Disordered" evidence="11">
    <location>
        <begin position="145"/>
        <end position="169"/>
    </location>
</feature>
<dbReference type="PANTHER" id="PTHR47861">
    <property type="entry name" value="FKBP-TYPE PEPTIDYL-PROLYL CIS-TRANS ISOMERASE SLYD"/>
    <property type="match status" value="1"/>
</dbReference>
<keyword evidence="4" id="KW-0963">Cytoplasm</keyword>
<dbReference type="GO" id="GO:0042026">
    <property type="term" value="P:protein refolding"/>
    <property type="evidence" value="ECO:0007669"/>
    <property type="project" value="UniProtKB-ARBA"/>
</dbReference>
<keyword evidence="14" id="KW-1185">Reference proteome</keyword>
<evidence type="ECO:0000256" key="11">
    <source>
        <dbReference type="SAM" id="MobiDB-lite"/>
    </source>
</evidence>
<dbReference type="GO" id="GO:0005737">
    <property type="term" value="C:cytoplasm"/>
    <property type="evidence" value="ECO:0007669"/>
    <property type="project" value="UniProtKB-SubCell"/>
</dbReference>
<keyword evidence="5 9" id="KW-0697">Rotamase</keyword>
<evidence type="ECO:0000256" key="4">
    <source>
        <dbReference type="ARBA" id="ARBA00022490"/>
    </source>
</evidence>
<dbReference type="InterPro" id="IPR001179">
    <property type="entry name" value="PPIase_FKBP_dom"/>
</dbReference>
<dbReference type="PANTHER" id="PTHR47861:SF3">
    <property type="entry name" value="FKBP-TYPE PEPTIDYL-PROLYL CIS-TRANS ISOMERASE SLYD"/>
    <property type="match status" value="1"/>
</dbReference>
<protein>
    <recommendedName>
        <fullName evidence="10">Peptidyl-prolyl cis-trans isomerase</fullName>
        <ecNumber evidence="10">5.2.1.8</ecNumber>
    </recommendedName>
</protein>
<evidence type="ECO:0000256" key="10">
    <source>
        <dbReference type="RuleBase" id="RU003915"/>
    </source>
</evidence>
<evidence type="ECO:0000256" key="6">
    <source>
        <dbReference type="ARBA" id="ARBA00023186"/>
    </source>
</evidence>
<dbReference type="InterPro" id="IPR046357">
    <property type="entry name" value="PPIase_dom_sf"/>
</dbReference>
<dbReference type="PROSITE" id="PS50059">
    <property type="entry name" value="FKBP_PPIASE"/>
    <property type="match status" value="1"/>
</dbReference>
<proteinExistence type="inferred from homology"/>
<evidence type="ECO:0000256" key="2">
    <source>
        <dbReference type="ARBA" id="ARBA00004496"/>
    </source>
</evidence>
<comment type="caution">
    <text evidence="13">The sequence shown here is derived from an EMBL/GenBank/DDBJ whole genome shotgun (WGS) entry which is preliminary data.</text>
</comment>
<gene>
    <name evidence="13" type="primary">slyD</name>
    <name evidence="13" type="ORF">GCM10017161_09850</name>
</gene>
<reference evidence="13" key="1">
    <citation type="journal article" date="2014" name="Int. J. Syst. Evol. Microbiol.">
        <title>Complete genome sequence of Corynebacterium casei LMG S-19264T (=DSM 44701T), isolated from a smear-ripened cheese.</title>
        <authorList>
            <consortium name="US DOE Joint Genome Institute (JGI-PGF)"/>
            <person name="Walter F."/>
            <person name="Albersmeier A."/>
            <person name="Kalinowski J."/>
            <person name="Ruckert C."/>
        </authorList>
    </citation>
    <scope>NUCLEOTIDE SEQUENCE</scope>
    <source>
        <strain evidence="13">KCTC 42731</strain>
    </source>
</reference>
<comment type="subcellular location">
    <subcellularLocation>
        <location evidence="2">Cytoplasm</location>
    </subcellularLocation>
</comment>
<evidence type="ECO:0000313" key="13">
    <source>
        <dbReference type="EMBL" id="GHF84457.1"/>
    </source>
</evidence>
<evidence type="ECO:0000256" key="3">
    <source>
        <dbReference type="ARBA" id="ARBA00006577"/>
    </source>
</evidence>
<comment type="similarity">
    <text evidence="3 10">Belongs to the FKBP-type PPIase family.</text>
</comment>
<dbReference type="RefSeq" id="WP_189767864.1">
    <property type="nucleotide sequence ID" value="NZ_BNCK01000002.1"/>
</dbReference>
<feature type="compositionally biased region" description="Basic and acidic residues" evidence="11">
    <location>
        <begin position="145"/>
        <end position="154"/>
    </location>
</feature>
<dbReference type="Pfam" id="PF00254">
    <property type="entry name" value="FKBP_C"/>
    <property type="match status" value="1"/>
</dbReference>
<comment type="catalytic activity">
    <reaction evidence="1 9 10">
        <text>[protein]-peptidylproline (omega=180) = [protein]-peptidylproline (omega=0)</text>
        <dbReference type="Rhea" id="RHEA:16237"/>
        <dbReference type="Rhea" id="RHEA-COMP:10747"/>
        <dbReference type="Rhea" id="RHEA-COMP:10748"/>
        <dbReference type="ChEBI" id="CHEBI:83833"/>
        <dbReference type="ChEBI" id="CHEBI:83834"/>
        <dbReference type="EC" id="5.2.1.8"/>
    </reaction>
</comment>
<evidence type="ECO:0000259" key="12">
    <source>
        <dbReference type="PROSITE" id="PS50059"/>
    </source>
</evidence>
<dbReference type="Proteomes" id="UP000623842">
    <property type="component" value="Unassembled WGS sequence"/>
</dbReference>
<evidence type="ECO:0000256" key="5">
    <source>
        <dbReference type="ARBA" id="ARBA00023110"/>
    </source>
</evidence>
<evidence type="ECO:0000256" key="9">
    <source>
        <dbReference type="PROSITE-ProRule" id="PRU00277"/>
    </source>
</evidence>